<evidence type="ECO:0000256" key="2">
    <source>
        <dbReference type="ARBA" id="ARBA00022692"/>
    </source>
</evidence>
<evidence type="ECO:0000313" key="6">
    <source>
        <dbReference type="EMBL" id="TFK48895.1"/>
    </source>
</evidence>
<dbReference type="InterPro" id="IPR023352">
    <property type="entry name" value="MAPEG-like_dom_sf"/>
</dbReference>
<comment type="subcellular location">
    <subcellularLocation>
        <location evidence="1">Membrane</location>
    </subcellularLocation>
</comment>
<dbReference type="OrthoDB" id="2122304at2759"/>
<dbReference type="InterPro" id="IPR001129">
    <property type="entry name" value="Membr-assoc_MAPEG"/>
</dbReference>
<evidence type="ECO:0000256" key="1">
    <source>
        <dbReference type="ARBA" id="ARBA00004370"/>
    </source>
</evidence>
<dbReference type="PANTHER" id="PTHR35371:SF1">
    <property type="entry name" value="BLR7753 PROTEIN"/>
    <property type="match status" value="1"/>
</dbReference>
<feature type="transmembrane region" description="Helical" evidence="5">
    <location>
        <begin position="98"/>
        <end position="117"/>
    </location>
</feature>
<dbReference type="Gene3D" id="1.20.120.550">
    <property type="entry name" value="Membrane associated eicosanoid/glutathione metabolism-like domain"/>
    <property type="match status" value="1"/>
</dbReference>
<dbReference type="SUPFAM" id="SSF161084">
    <property type="entry name" value="MAPEG domain-like"/>
    <property type="match status" value="1"/>
</dbReference>
<dbReference type="AlphaFoldDB" id="A0A5C3MVL6"/>
<dbReference type="GO" id="GO:0016020">
    <property type="term" value="C:membrane"/>
    <property type="evidence" value="ECO:0007669"/>
    <property type="project" value="UniProtKB-SubCell"/>
</dbReference>
<evidence type="ECO:0008006" key="8">
    <source>
        <dbReference type="Google" id="ProtNLM"/>
    </source>
</evidence>
<evidence type="ECO:0000313" key="7">
    <source>
        <dbReference type="Proteomes" id="UP000305948"/>
    </source>
</evidence>
<gene>
    <name evidence="6" type="ORF">OE88DRAFT_434515</name>
</gene>
<dbReference type="EMBL" id="ML213517">
    <property type="protein sequence ID" value="TFK48895.1"/>
    <property type="molecule type" value="Genomic_DNA"/>
</dbReference>
<sequence>MPVTLSTPLAIYSIPVVWLTTFYPMTLKRGLIGRTIGYNNMQPRSNTQRMAKDAAVSPEVADRIERMEGAHSNGNEILPLWIGAIALSNHARLLSRNVNIAAITFIGLRVLYNYLYINGTTTTMASMRSAAWMTSVAVPMFLIIQSANMVRQLGSLPIF</sequence>
<dbReference type="Proteomes" id="UP000305948">
    <property type="component" value="Unassembled WGS sequence"/>
</dbReference>
<keyword evidence="4 5" id="KW-0472">Membrane</keyword>
<proteinExistence type="predicted"/>
<organism evidence="6 7">
    <name type="scientific">Heliocybe sulcata</name>
    <dbReference type="NCBI Taxonomy" id="5364"/>
    <lineage>
        <taxon>Eukaryota</taxon>
        <taxon>Fungi</taxon>
        <taxon>Dikarya</taxon>
        <taxon>Basidiomycota</taxon>
        <taxon>Agaricomycotina</taxon>
        <taxon>Agaricomycetes</taxon>
        <taxon>Gloeophyllales</taxon>
        <taxon>Gloeophyllaceae</taxon>
        <taxon>Heliocybe</taxon>
    </lineage>
</organism>
<dbReference type="PANTHER" id="PTHR35371">
    <property type="entry name" value="INNER MEMBRANE PROTEIN"/>
    <property type="match status" value="1"/>
</dbReference>
<reference evidence="6 7" key="1">
    <citation type="journal article" date="2019" name="Nat. Ecol. Evol.">
        <title>Megaphylogeny resolves global patterns of mushroom evolution.</title>
        <authorList>
            <person name="Varga T."/>
            <person name="Krizsan K."/>
            <person name="Foldi C."/>
            <person name="Dima B."/>
            <person name="Sanchez-Garcia M."/>
            <person name="Sanchez-Ramirez S."/>
            <person name="Szollosi G.J."/>
            <person name="Szarkandi J.G."/>
            <person name="Papp V."/>
            <person name="Albert L."/>
            <person name="Andreopoulos W."/>
            <person name="Angelini C."/>
            <person name="Antonin V."/>
            <person name="Barry K.W."/>
            <person name="Bougher N.L."/>
            <person name="Buchanan P."/>
            <person name="Buyck B."/>
            <person name="Bense V."/>
            <person name="Catcheside P."/>
            <person name="Chovatia M."/>
            <person name="Cooper J."/>
            <person name="Damon W."/>
            <person name="Desjardin D."/>
            <person name="Finy P."/>
            <person name="Geml J."/>
            <person name="Haridas S."/>
            <person name="Hughes K."/>
            <person name="Justo A."/>
            <person name="Karasinski D."/>
            <person name="Kautmanova I."/>
            <person name="Kiss B."/>
            <person name="Kocsube S."/>
            <person name="Kotiranta H."/>
            <person name="LaButti K.M."/>
            <person name="Lechner B.E."/>
            <person name="Liimatainen K."/>
            <person name="Lipzen A."/>
            <person name="Lukacs Z."/>
            <person name="Mihaltcheva S."/>
            <person name="Morgado L.N."/>
            <person name="Niskanen T."/>
            <person name="Noordeloos M.E."/>
            <person name="Ohm R.A."/>
            <person name="Ortiz-Santana B."/>
            <person name="Ovrebo C."/>
            <person name="Racz N."/>
            <person name="Riley R."/>
            <person name="Savchenko A."/>
            <person name="Shiryaev A."/>
            <person name="Soop K."/>
            <person name="Spirin V."/>
            <person name="Szebenyi C."/>
            <person name="Tomsovsky M."/>
            <person name="Tulloss R.E."/>
            <person name="Uehling J."/>
            <person name="Grigoriev I.V."/>
            <person name="Vagvolgyi C."/>
            <person name="Papp T."/>
            <person name="Martin F.M."/>
            <person name="Miettinen O."/>
            <person name="Hibbett D.S."/>
            <person name="Nagy L.G."/>
        </authorList>
    </citation>
    <scope>NUCLEOTIDE SEQUENCE [LARGE SCALE GENOMIC DNA]</scope>
    <source>
        <strain evidence="6 7">OMC1185</strain>
    </source>
</reference>
<evidence type="ECO:0000256" key="4">
    <source>
        <dbReference type="ARBA" id="ARBA00023136"/>
    </source>
</evidence>
<name>A0A5C3MVL6_9AGAM</name>
<keyword evidence="2 5" id="KW-0812">Transmembrane</keyword>
<feature type="transmembrane region" description="Helical" evidence="5">
    <location>
        <begin position="129"/>
        <end position="150"/>
    </location>
</feature>
<evidence type="ECO:0000256" key="5">
    <source>
        <dbReference type="SAM" id="Phobius"/>
    </source>
</evidence>
<keyword evidence="3 5" id="KW-1133">Transmembrane helix</keyword>
<evidence type="ECO:0000256" key="3">
    <source>
        <dbReference type="ARBA" id="ARBA00022989"/>
    </source>
</evidence>
<feature type="transmembrane region" description="Helical" evidence="5">
    <location>
        <begin position="6"/>
        <end position="25"/>
    </location>
</feature>
<protein>
    <recommendedName>
        <fullName evidence="8">Membrane-associated proteins in eicosanoid and glutathione metabolism</fullName>
    </recommendedName>
</protein>
<dbReference type="Pfam" id="PF01124">
    <property type="entry name" value="MAPEG"/>
    <property type="match status" value="1"/>
</dbReference>
<keyword evidence="7" id="KW-1185">Reference proteome</keyword>
<accession>A0A5C3MVL6</accession>